<dbReference type="OrthoDB" id="1735680at2759"/>
<proteinExistence type="predicted"/>
<feature type="domain" description="Probable histone-arginine methyltransferase CARM1-like N-terminal PH" evidence="1">
    <location>
        <begin position="11"/>
        <end position="124"/>
    </location>
</feature>
<accession>A0A8X8CJZ0</accession>
<dbReference type="AlphaFoldDB" id="A0A8X8CJZ0"/>
<evidence type="ECO:0000313" key="2">
    <source>
        <dbReference type="EMBL" id="KAG6756980.1"/>
    </source>
</evidence>
<reference evidence="2" key="1">
    <citation type="journal article" date="2020" name="bioRxiv">
        <title>Hybrid origin of Populus tomentosa Carr. identified through genome sequencing and phylogenomic analysis.</title>
        <authorList>
            <person name="An X."/>
            <person name="Gao K."/>
            <person name="Chen Z."/>
            <person name="Li J."/>
            <person name="Yang X."/>
            <person name="Yang X."/>
            <person name="Zhou J."/>
            <person name="Guo T."/>
            <person name="Zhao T."/>
            <person name="Huang S."/>
            <person name="Miao D."/>
            <person name="Khan W.U."/>
            <person name="Rao P."/>
            <person name="Ye M."/>
            <person name="Lei B."/>
            <person name="Liao W."/>
            <person name="Wang J."/>
            <person name="Ji L."/>
            <person name="Li Y."/>
            <person name="Guo B."/>
            <person name="Mustafa N.S."/>
            <person name="Li S."/>
            <person name="Yun Q."/>
            <person name="Keller S.R."/>
            <person name="Mao J."/>
            <person name="Zhang R."/>
            <person name="Strauss S.H."/>
        </authorList>
    </citation>
    <scope>NUCLEOTIDE SEQUENCE</scope>
    <source>
        <strain evidence="2">GM15</strain>
        <tissue evidence="2">Leaf</tissue>
    </source>
</reference>
<dbReference type="Pfam" id="PF25350">
    <property type="entry name" value="PH_PRMT_N"/>
    <property type="match status" value="1"/>
</dbReference>
<organism evidence="2 3">
    <name type="scientific">Populus tomentosa</name>
    <name type="common">Chinese white poplar</name>
    <dbReference type="NCBI Taxonomy" id="118781"/>
    <lineage>
        <taxon>Eukaryota</taxon>
        <taxon>Viridiplantae</taxon>
        <taxon>Streptophyta</taxon>
        <taxon>Embryophyta</taxon>
        <taxon>Tracheophyta</taxon>
        <taxon>Spermatophyta</taxon>
        <taxon>Magnoliopsida</taxon>
        <taxon>eudicotyledons</taxon>
        <taxon>Gunneridae</taxon>
        <taxon>Pentapetalae</taxon>
        <taxon>rosids</taxon>
        <taxon>fabids</taxon>
        <taxon>Malpighiales</taxon>
        <taxon>Salicaceae</taxon>
        <taxon>Saliceae</taxon>
        <taxon>Populus</taxon>
    </lineage>
</organism>
<dbReference type="Proteomes" id="UP000886885">
    <property type="component" value="Chromosome 10D"/>
</dbReference>
<sequence>MEIQKQSKQQQQEFALASITELASSSSTSSSCSDSHSVPVIARFSADNGVAGLRFNRDSESTDSISVDVRTAQLFKLGPLQSVCIAEASGAGTGKEKYSTGVTVQFRNEEESRAFHCAFEQWKKKDTVQGAALEILSQFIIDSYLCWLFSFPGTLMPNGAVTSCKSKFEDKIEPSSAKMYFHYYGQLLHQQNMMQDYVRTG</sequence>
<name>A0A8X8CJZ0_POPTO</name>
<evidence type="ECO:0000259" key="1">
    <source>
        <dbReference type="Pfam" id="PF25350"/>
    </source>
</evidence>
<gene>
    <name evidence="2" type="ORF">POTOM_037280</name>
</gene>
<evidence type="ECO:0000313" key="3">
    <source>
        <dbReference type="Proteomes" id="UP000886885"/>
    </source>
</evidence>
<keyword evidence="3" id="KW-1185">Reference proteome</keyword>
<dbReference type="InterPro" id="IPR057622">
    <property type="entry name" value="CARM1-like_PH"/>
</dbReference>
<protein>
    <recommendedName>
        <fullName evidence="1">Probable histone-arginine methyltransferase CARM1-like N-terminal PH domain-containing protein</fullName>
    </recommendedName>
</protein>
<dbReference type="EMBL" id="JAAWWB010000020">
    <property type="protein sequence ID" value="KAG6756980.1"/>
    <property type="molecule type" value="Genomic_DNA"/>
</dbReference>
<dbReference type="PROSITE" id="PS51257">
    <property type="entry name" value="PROKAR_LIPOPROTEIN"/>
    <property type="match status" value="1"/>
</dbReference>
<comment type="caution">
    <text evidence="2">The sequence shown here is derived from an EMBL/GenBank/DDBJ whole genome shotgun (WGS) entry which is preliminary data.</text>
</comment>